<proteinExistence type="inferred from homology"/>
<dbReference type="EMBL" id="JBHSJF010000008">
    <property type="protein sequence ID" value="MFC5069630.1"/>
    <property type="molecule type" value="Genomic_DNA"/>
</dbReference>
<evidence type="ECO:0000256" key="7">
    <source>
        <dbReference type="ARBA" id="ARBA00049244"/>
    </source>
</evidence>
<evidence type="ECO:0000313" key="8">
    <source>
        <dbReference type="EMBL" id="MFC5069630.1"/>
    </source>
</evidence>
<dbReference type="InterPro" id="IPR027417">
    <property type="entry name" value="P-loop_NTPase"/>
</dbReference>
<dbReference type="SUPFAM" id="SSF52540">
    <property type="entry name" value="P-loop containing nucleoside triphosphate hydrolases"/>
    <property type="match status" value="1"/>
</dbReference>
<keyword evidence="9" id="KW-1185">Reference proteome</keyword>
<dbReference type="PANTHER" id="PTHR34388:SF1">
    <property type="entry name" value="DNA POLYMERASE III SUBUNIT DELTA"/>
    <property type="match status" value="1"/>
</dbReference>
<comment type="caution">
    <text evidence="8">The sequence shown here is derived from an EMBL/GenBank/DDBJ whole genome shotgun (WGS) entry which is preliminary data.</text>
</comment>
<comment type="similarity">
    <text evidence="6">Belongs to the DNA polymerase HolA subunit family.</text>
</comment>
<dbReference type="InterPro" id="IPR008921">
    <property type="entry name" value="DNA_pol3_clamp-load_cplx_C"/>
</dbReference>
<evidence type="ECO:0000256" key="2">
    <source>
        <dbReference type="ARBA" id="ARBA00022679"/>
    </source>
</evidence>
<keyword evidence="3 8" id="KW-0548">Nucleotidyltransferase</keyword>
<keyword evidence="4" id="KW-0235">DNA replication</keyword>
<evidence type="ECO:0000313" key="9">
    <source>
        <dbReference type="Proteomes" id="UP001595796"/>
    </source>
</evidence>
<evidence type="ECO:0000256" key="3">
    <source>
        <dbReference type="ARBA" id="ARBA00022695"/>
    </source>
</evidence>
<reference evidence="9" key="1">
    <citation type="journal article" date="2019" name="Int. J. Syst. Evol. Microbiol.">
        <title>The Global Catalogue of Microorganisms (GCM) 10K type strain sequencing project: providing services to taxonomists for standard genome sequencing and annotation.</title>
        <authorList>
            <consortium name="The Broad Institute Genomics Platform"/>
            <consortium name="The Broad Institute Genome Sequencing Center for Infectious Disease"/>
            <person name="Wu L."/>
            <person name="Ma J."/>
        </authorList>
    </citation>
    <scope>NUCLEOTIDE SEQUENCE [LARGE SCALE GENOMIC DNA]</scope>
    <source>
        <strain evidence="9">CGMCC 1.16444</strain>
    </source>
</reference>
<dbReference type="Proteomes" id="UP001595796">
    <property type="component" value="Unassembled WGS sequence"/>
</dbReference>
<dbReference type="InterPro" id="IPR005790">
    <property type="entry name" value="DNA_polIII_delta"/>
</dbReference>
<evidence type="ECO:0000256" key="1">
    <source>
        <dbReference type="ARBA" id="ARBA00012417"/>
    </source>
</evidence>
<evidence type="ECO:0000256" key="6">
    <source>
        <dbReference type="ARBA" id="ARBA00034754"/>
    </source>
</evidence>
<accession>A0ABV9Z3S7</accession>
<dbReference type="Gene3D" id="3.40.50.300">
    <property type="entry name" value="P-loop containing nucleotide triphosphate hydrolases"/>
    <property type="match status" value="1"/>
</dbReference>
<name>A0ABV9Z3S7_9HYPH</name>
<dbReference type="Gene3D" id="1.20.272.10">
    <property type="match status" value="1"/>
</dbReference>
<protein>
    <recommendedName>
        <fullName evidence="1">DNA-directed DNA polymerase</fullName>
        <ecNumber evidence="1">2.7.7.7</ecNumber>
    </recommendedName>
</protein>
<sequence>MVAVKAAGVDAFLARPDPKTFCILVYGPDLGLVNERAGALARAAVDDPDDAFALVKMEGDDIASDPERLLDEAHTIPMFGGRRAIWVRVGGRPINAAVERLLAGPVPEARIVIEAGDLRKGAPLRALCEKSDKAAALPCFADNEGAIARLIDQEISKAGLSIDPDAKKALVGVLGADRLATRQEIEKLVLYAHGGGRITLGDVDMAVADASVLAMDDAVDAAFSGNARGVERGLAVLDASGIPPSAVVAATLRHALQLHRLRAQVEGGMGAAQVLDRSWANLHFRRRAAVEGALSRWTLSRLSSAVQRLGDAVLEGRRSTLIGETLASRLLASIAEEARRR</sequence>
<evidence type="ECO:0000256" key="4">
    <source>
        <dbReference type="ARBA" id="ARBA00022705"/>
    </source>
</evidence>
<dbReference type="RefSeq" id="WP_114956341.1">
    <property type="nucleotide sequence ID" value="NZ_JBHSJF010000008.1"/>
</dbReference>
<dbReference type="SUPFAM" id="SSF48019">
    <property type="entry name" value="post-AAA+ oligomerization domain-like"/>
    <property type="match status" value="1"/>
</dbReference>
<keyword evidence="5" id="KW-0239">DNA-directed DNA polymerase</keyword>
<comment type="catalytic activity">
    <reaction evidence="7">
        <text>DNA(n) + a 2'-deoxyribonucleoside 5'-triphosphate = DNA(n+1) + diphosphate</text>
        <dbReference type="Rhea" id="RHEA:22508"/>
        <dbReference type="Rhea" id="RHEA-COMP:17339"/>
        <dbReference type="Rhea" id="RHEA-COMP:17340"/>
        <dbReference type="ChEBI" id="CHEBI:33019"/>
        <dbReference type="ChEBI" id="CHEBI:61560"/>
        <dbReference type="ChEBI" id="CHEBI:173112"/>
        <dbReference type="EC" id="2.7.7.7"/>
    </reaction>
</comment>
<keyword evidence="2 8" id="KW-0808">Transferase</keyword>
<organism evidence="8 9">
    <name type="scientific">Flaviflagellibacter deserti</name>
    <dbReference type="NCBI Taxonomy" id="2267266"/>
    <lineage>
        <taxon>Bacteria</taxon>
        <taxon>Pseudomonadati</taxon>
        <taxon>Pseudomonadota</taxon>
        <taxon>Alphaproteobacteria</taxon>
        <taxon>Hyphomicrobiales</taxon>
        <taxon>Flaviflagellibacter</taxon>
    </lineage>
</organism>
<dbReference type="GO" id="GO:0003887">
    <property type="term" value="F:DNA-directed DNA polymerase activity"/>
    <property type="evidence" value="ECO:0007669"/>
    <property type="project" value="UniProtKB-EC"/>
</dbReference>
<gene>
    <name evidence="8" type="primary">holA</name>
    <name evidence="8" type="ORF">ACFPFW_16555</name>
</gene>
<dbReference type="PANTHER" id="PTHR34388">
    <property type="entry name" value="DNA POLYMERASE III SUBUNIT DELTA"/>
    <property type="match status" value="1"/>
</dbReference>
<dbReference type="NCBIfam" id="TIGR01128">
    <property type="entry name" value="holA"/>
    <property type="match status" value="1"/>
</dbReference>
<dbReference type="EC" id="2.7.7.7" evidence="1"/>
<dbReference type="Gene3D" id="1.10.8.60">
    <property type="match status" value="1"/>
</dbReference>
<evidence type="ECO:0000256" key="5">
    <source>
        <dbReference type="ARBA" id="ARBA00022932"/>
    </source>
</evidence>